<dbReference type="InterPro" id="IPR000551">
    <property type="entry name" value="MerR-type_HTH_dom"/>
</dbReference>
<evidence type="ECO:0000259" key="2">
    <source>
        <dbReference type="PROSITE" id="PS50937"/>
    </source>
</evidence>
<dbReference type="GO" id="GO:0003677">
    <property type="term" value="F:DNA binding"/>
    <property type="evidence" value="ECO:0007669"/>
    <property type="project" value="UniProtKB-KW"/>
</dbReference>
<organism evidence="3 4">
    <name type="scientific">Caulobacter ginsengisoli</name>
    <dbReference type="NCBI Taxonomy" id="400775"/>
    <lineage>
        <taxon>Bacteria</taxon>
        <taxon>Pseudomonadati</taxon>
        <taxon>Pseudomonadota</taxon>
        <taxon>Alphaproteobacteria</taxon>
        <taxon>Caulobacterales</taxon>
        <taxon>Caulobacteraceae</taxon>
        <taxon>Caulobacter</taxon>
    </lineage>
</organism>
<keyword evidence="4" id="KW-1185">Reference proteome</keyword>
<evidence type="ECO:0000313" key="3">
    <source>
        <dbReference type="EMBL" id="MDQ0466781.1"/>
    </source>
</evidence>
<dbReference type="Proteomes" id="UP001228905">
    <property type="component" value="Unassembled WGS sequence"/>
</dbReference>
<dbReference type="InterPro" id="IPR009061">
    <property type="entry name" value="DNA-bd_dom_put_sf"/>
</dbReference>
<name>A0ABU0IXP2_9CAUL</name>
<dbReference type="PRINTS" id="PR00040">
    <property type="entry name" value="HTHMERR"/>
</dbReference>
<protein>
    <submittedName>
        <fullName evidence="3">DNA-binding transcriptional MerR regulator</fullName>
    </submittedName>
</protein>
<dbReference type="RefSeq" id="WP_307352925.1">
    <property type="nucleotide sequence ID" value="NZ_JAUSVS010000014.1"/>
</dbReference>
<evidence type="ECO:0000256" key="1">
    <source>
        <dbReference type="ARBA" id="ARBA00023125"/>
    </source>
</evidence>
<comment type="caution">
    <text evidence="3">The sequence shown here is derived from an EMBL/GenBank/DDBJ whole genome shotgun (WGS) entry which is preliminary data.</text>
</comment>
<keyword evidence="1 3" id="KW-0238">DNA-binding</keyword>
<dbReference type="EMBL" id="JAUSVS010000014">
    <property type="protein sequence ID" value="MDQ0466781.1"/>
    <property type="molecule type" value="Genomic_DNA"/>
</dbReference>
<dbReference type="SUPFAM" id="SSF46955">
    <property type="entry name" value="Putative DNA-binding domain"/>
    <property type="match status" value="1"/>
</dbReference>
<gene>
    <name evidence="3" type="ORF">QO010_004577</name>
</gene>
<evidence type="ECO:0000313" key="4">
    <source>
        <dbReference type="Proteomes" id="UP001228905"/>
    </source>
</evidence>
<proteinExistence type="predicted"/>
<dbReference type="InterPro" id="IPR047057">
    <property type="entry name" value="MerR_fam"/>
</dbReference>
<dbReference type="Pfam" id="PF13411">
    <property type="entry name" value="MerR_1"/>
    <property type="match status" value="1"/>
</dbReference>
<dbReference type="Gene3D" id="1.10.1660.10">
    <property type="match status" value="1"/>
</dbReference>
<dbReference type="CDD" id="cd00592">
    <property type="entry name" value="HTH_MerR-like"/>
    <property type="match status" value="1"/>
</dbReference>
<sequence>MPEDDRYTARDLAALTGVSERTVRYYVQEGLLPPPAGRGRGAHFTDDHLTRLKLIRALQQAGNDLDTIGDYLIELKGALAETGASVESVLAVWSGRNERAAMVEQWRQRGNIPQLLRRYRIATGVELTVDAQAAVAPARLEKILRDLRQAFGDDEDGP</sequence>
<dbReference type="PANTHER" id="PTHR30204">
    <property type="entry name" value="REDOX-CYCLING DRUG-SENSING TRANSCRIPTIONAL ACTIVATOR SOXR"/>
    <property type="match status" value="1"/>
</dbReference>
<dbReference type="SMART" id="SM00422">
    <property type="entry name" value="HTH_MERR"/>
    <property type="match status" value="1"/>
</dbReference>
<dbReference type="PROSITE" id="PS50937">
    <property type="entry name" value="HTH_MERR_2"/>
    <property type="match status" value="1"/>
</dbReference>
<dbReference type="PANTHER" id="PTHR30204:SF93">
    <property type="entry name" value="HTH MERR-TYPE DOMAIN-CONTAINING PROTEIN"/>
    <property type="match status" value="1"/>
</dbReference>
<accession>A0ABU0IXP2</accession>
<feature type="domain" description="HTH merR-type" evidence="2">
    <location>
        <begin position="6"/>
        <end position="74"/>
    </location>
</feature>
<reference evidence="3 4" key="1">
    <citation type="submission" date="2023-07" db="EMBL/GenBank/DDBJ databases">
        <title>Genomic Encyclopedia of Type Strains, Phase IV (KMG-IV): sequencing the most valuable type-strain genomes for metagenomic binning, comparative biology and taxonomic classification.</title>
        <authorList>
            <person name="Goeker M."/>
        </authorList>
    </citation>
    <scope>NUCLEOTIDE SEQUENCE [LARGE SCALE GENOMIC DNA]</scope>
    <source>
        <strain evidence="3 4">DSM 18695</strain>
    </source>
</reference>